<keyword evidence="4" id="KW-0813">Transport</keyword>
<dbReference type="Pfam" id="PF04757">
    <property type="entry name" value="Pex2_Pex12"/>
    <property type="match status" value="1"/>
</dbReference>
<dbReference type="OrthoDB" id="1701437at2759"/>
<evidence type="ECO:0000256" key="1">
    <source>
        <dbReference type="ARBA" id="ARBA00004585"/>
    </source>
</evidence>
<reference evidence="14 15" key="1">
    <citation type="journal article" date="2011" name="Proc. Natl. Acad. Sci. U.S.A.">
        <title>Evolutionary erosion of yeast sex chromosomes by mating-type switching accidents.</title>
        <authorList>
            <person name="Gordon J.L."/>
            <person name="Armisen D."/>
            <person name="Proux-Wera E."/>
            <person name="Oheigeartaigh S.S."/>
            <person name="Byrne K.P."/>
            <person name="Wolfe K.H."/>
        </authorList>
    </citation>
    <scope>NUCLEOTIDE SEQUENCE [LARGE SCALE GENOMIC DNA]</scope>
    <source>
        <strain evidence="15">ATCC 24235 / CBS 4417 / NBRC 1672 / NRRL Y-8282 / UCD 70-5</strain>
    </source>
</reference>
<evidence type="ECO:0000256" key="6">
    <source>
        <dbReference type="ARBA" id="ARBA00022723"/>
    </source>
</evidence>
<gene>
    <name evidence="14" type="primary">TPHA0B04120</name>
    <name evidence="14" type="ordered locus">TPHA_0B04120</name>
</gene>
<protein>
    <recommendedName>
        <fullName evidence="13">Pex N-terminal domain-containing protein</fullName>
    </recommendedName>
</protein>
<dbReference type="RefSeq" id="XP_003684516.1">
    <property type="nucleotide sequence ID" value="XM_003684468.1"/>
</dbReference>
<dbReference type="KEGG" id="tpf:TPHA_0B04120"/>
<keyword evidence="5" id="KW-0812">Transmembrane</keyword>
<dbReference type="eggNOG" id="KOG2879">
    <property type="taxonomic scope" value="Eukaryota"/>
</dbReference>
<evidence type="ECO:0000256" key="7">
    <source>
        <dbReference type="ARBA" id="ARBA00022771"/>
    </source>
</evidence>
<keyword evidence="12" id="KW-0576">Peroxisome</keyword>
<comment type="similarity">
    <text evidence="3">Belongs to the pex2/pex10/pex12 family.</text>
</comment>
<keyword evidence="11" id="KW-0472">Membrane</keyword>
<evidence type="ECO:0000313" key="14">
    <source>
        <dbReference type="EMBL" id="CCE62082.1"/>
    </source>
</evidence>
<evidence type="ECO:0000259" key="13">
    <source>
        <dbReference type="Pfam" id="PF04757"/>
    </source>
</evidence>
<dbReference type="GO" id="GO:0016567">
    <property type="term" value="P:protein ubiquitination"/>
    <property type="evidence" value="ECO:0007669"/>
    <property type="project" value="UniProtKB-ARBA"/>
</dbReference>
<keyword evidence="7" id="KW-0863">Zinc-finger</keyword>
<organism evidence="14 15">
    <name type="scientific">Tetrapisispora phaffii (strain ATCC 24235 / CBS 4417 / NBRC 1672 / NRRL Y-8282 / UCD 70-5)</name>
    <name type="common">Yeast</name>
    <name type="synonym">Fabospora phaffii</name>
    <dbReference type="NCBI Taxonomy" id="1071381"/>
    <lineage>
        <taxon>Eukaryota</taxon>
        <taxon>Fungi</taxon>
        <taxon>Dikarya</taxon>
        <taxon>Ascomycota</taxon>
        <taxon>Saccharomycotina</taxon>
        <taxon>Saccharomycetes</taxon>
        <taxon>Saccharomycetales</taxon>
        <taxon>Saccharomycetaceae</taxon>
        <taxon>Tetrapisispora</taxon>
    </lineage>
</organism>
<comment type="subcellular location">
    <subcellularLocation>
        <location evidence="1">Peroxisome membrane</location>
        <topology evidence="1">Multi-pass membrane protein</topology>
    </subcellularLocation>
</comment>
<dbReference type="Proteomes" id="UP000005666">
    <property type="component" value="Chromosome 2"/>
</dbReference>
<accession>G8BQ01</accession>
<dbReference type="OMA" id="YCYVCVL"/>
<dbReference type="STRING" id="1071381.G8BQ01"/>
<dbReference type="EMBL" id="HE612857">
    <property type="protein sequence ID" value="CCE62082.1"/>
    <property type="molecule type" value="Genomic_DNA"/>
</dbReference>
<sequence>MAGNMRAAHFDALELRDSLDTWFKTQLGTDNREALLLADTLFFNATNQSHANGTTKNLFLSLTTEGAYSSSKRLLFLMDVVGHYVIKRLHSTMLTVTGWPSQIWRQAVKFYGLADLLNFLFFLNGATSISPLYTLCKVHITLSNAQLRPEYYQNSMLASVQLHNRQLLWNSVLELFSILLLNPWFNTRLRRAIKSSRTSPIENHGDNCMSCGLFPTNTHFTDCCSSLYCYACVLDTLDLQRCIVCHSNNFKALPYY</sequence>
<keyword evidence="6" id="KW-0479">Metal-binding</keyword>
<evidence type="ECO:0000256" key="9">
    <source>
        <dbReference type="ARBA" id="ARBA00022927"/>
    </source>
</evidence>
<keyword evidence="8" id="KW-0862">Zinc</keyword>
<evidence type="ECO:0000256" key="5">
    <source>
        <dbReference type="ARBA" id="ARBA00022692"/>
    </source>
</evidence>
<evidence type="ECO:0000313" key="15">
    <source>
        <dbReference type="Proteomes" id="UP000005666"/>
    </source>
</evidence>
<dbReference type="GO" id="GO:0005778">
    <property type="term" value="C:peroxisomal membrane"/>
    <property type="evidence" value="ECO:0007669"/>
    <property type="project" value="UniProtKB-SubCell"/>
</dbReference>
<keyword evidence="15" id="KW-1185">Reference proteome</keyword>
<dbReference type="InterPro" id="IPR006845">
    <property type="entry name" value="Pex_N"/>
</dbReference>
<evidence type="ECO:0000256" key="4">
    <source>
        <dbReference type="ARBA" id="ARBA00022448"/>
    </source>
</evidence>
<name>G8BQ01_TETPH</name>
<keyword evidence="9" id="KW-0653">Protein transport</keyword>
<evidence type="ECO:0000256" key="12">
    <source>
        <dbReference type="ARBA" id="ARBA00023140"/>
    </source>
</evidence>
<evidence type="ECO:0000256" key="8">
    <source>
        <dbReference type="ARBA" id="ARBA00022833"/>
    </source>
</evidence>
<dbReference type="GO" id="GO:0008270">
    <property type="term" value="F:zinc ion binding"/>
    <property type="evidence" value="ECO:0007669"/>
    <property type="project" value="UniProtKB-KW"/>
</dbReference>
<evidence type="ECO:0000256" key="3">
    <source>
        <dbReference type="ARBA" id="ARBA00008704"/>
    </source>
</evidence>
<proteinExistence type="inferred from homology"/>
<evidence type="ECO:0000256" key="11">
    <source>
        <dbReference type="ARBA" id="ARBA00023136"/>
    </source>
</evidence>
<keyword evidence="10" id="KW-1133">Transmembrane helix</keyword>
<evidence type="ECO:0000256" key="2">
    <source>
        <dbReference type="ARBA" id="ARBA00004906"/>
    </source>
</evidence>
<evidence type="ECO:0000256" key="10">
    <source>
        <dbReference type="ARBA" id="ARBA00022989"/>
    </source>
</evidence>
<comment type="pathway">
    <text evidence="2">Protein modification; protein ubiquitination.</text>
</comment>
<feature type="domain" description="Pex N-terminal" evidence="13">
    <location>
        <begin position="70"/>
        <end position="190"/>
    </location>
</feature>
<dbReference type="AlphaFoldDB" id="G8BQ01"/>
<dbReference type="GO" id="GO:0016562">
    <property type="term" value="P:protein import into peroxisome matrix, receptor recycling"/>
    <property type="evidence" value="ECO:0007669"/>
    <property type="project" value="UniProtKB-ARBA"/>
</dbReference>
<dbReference type="GeneID" id="11535012"/>
<dbReference type="HOGENOM" id="CLU_1081737_0_0_1"/>